<accession>A0ACC0WSL7</accession>
<dbReference type="Proteomes" id="UP001163321">
    <property type="component" value="Chromosome 1"/>
</dbReference>
<keyword evidence="2" id="KW-1185">Reference proteome</keyword>
<reference evidence="1 2" key="1">
    <citation type="journal article" date="2022" name="bioRxiv">
        <title>The genome of the oomycete Peronosclerospora sorghi, a cosmopolitan pathogen of maize and sorghum, is inflated with dispersed pseudogenes.</title>
        <authorList>
            <person name="Fletcher K."/>
            <person name="Martin F."/>
            <person name="Isakeit T."/>
            <person name="Cavanaugh K."/>
            <person name="Magill C."/>
            <person name="Michelmore R."/>
        </authorList>
    </citation>
    <scope>NUCLEOTIDE SEQUENCE [LARGE SCALE GENOMIC DNA]</scope>
    <source>
        <strain evidence="1">P6</strain>
    </source>
</reference>
<organism evidence="1 2">
    <name type="scientific">Peronosclerospora sorghi</name>
    <dbReference type="NCBI Taxonomy" id="230839"/>
    <lineage>
        <taxon>Eukaryota</taxon>
        <taxon>Sar</taxon>
        <taxon>Stramenopiles</taxon>
        <taxon>Oomycota</taxon>
        <taxon>Peronosporomycetes</taxon>
        <taxon>Peronosporales</taxon>
        <taxon>Peronosporaceae</taxon>
        <taxon>Peronosclerospora</taxon>
    </lineage>
</organism>
<gene>
    <name evidence="1" type="ORF">PsorP6_001293</name>
</gene>
<evidence type="ECO:0000313" key="1">
    <source>
        <dbReference type="EMBL" id="KAI9921910.1"/>
    </source>
</evidence>
<name>A0ACC0WSL7_9STRA</name>
<protein>
    <submittedName>
        <fullName evidence="1">Uncharacterized protein</fullName>
    </submittedName>
</protein>
<proteinExistence type="predicted"/>
<sequence length="87" mass="9703">MKHNCPGLWNDGDTNREFREKLLDPTATLQHLGVLADVDFPVTGRMFGRIVTPIKDGDLLRAVDQGENKAEVKRAKSAITSIRQEAE</sequence>
<dbReference type="EMBL" id="CM047580">
    <property type="protein sequence ID" value="KAI9921910.1"/>
    <property type="molecule type" value="Genomic_DNA"/>
</dbReference>
<comment type="caution">
    <text evidence="1">The sequence shown here is derived from an EMBL/GenBank/DDBJ whole genome shotgun (WGS) entry which is preliminary data.</text>
</comment>
<evidence type="ECO:0000313" key="2">
    <source>
        <dbReference type="Proteomes" id="UP001163321"/>
    </source>
</evidence>